<evidence type="ECO:0000313" key="2">
    <source>
        <dbReference type="Proteomes" id="UP000523139"/>
    </source>
</evidence>
<protein>
    <submittedName>
        <fullName evidence="1">Uncharacterized protein</fullName>
    </submittedName>
</protein>
<comment type="caution">
    <text evidence="1">The sequence shown here is derived from an EMBL/GenBank/DDBJ whole genome shotgun (WGS) entry which is preliminary data.</text>
</comment>
<dbReference type="Proteomes" id="UP000523139">
    <property type="component" value="Unassembled WGS sequence"/>
</dbReference>
<keyword evidence="2" id="KW-1185">Reference proteome</keyword>
<accession>A0A7X8TIA4</accession>
<proteinExistence type="predicted"/>
<sequence>MPETPPYFGDPENSFPALHYTHQSLNSAPTFHPGRQKALRYVFRRVIRAEAPATPHPWWSPAV</sequence>
<dbReference type="AlphaFoldDB" id="A0A7X8TIA4"/>
<dbReference type="RefSeq" id="WP_168886483.1">
    <property type="nucleotide sequence ID" value="NZ_JABAHY010000002.1"/>
</dbReference>
<evidence type="ECO:0000313" key="1">
    <source>
        <dbReference type="EMBL" id="NLS08970.1"/>
    </source>
</evidence>
<gene>
    <name evidence="1" type="ORF">HGQ17_02915</name>
</gene>
<name>A0A7X8TIA4_9MICC</name>
<dbReference type="EMBL" id="JABAHY010000002">
    <property type="protein sequence ID" value="NLS08970.1"/>
    <property type="molecule type" value="Genomic_DNA"/>
</dbReference>
<reference evidence="1 2" key="1">
    <citation type="submission" date="2020-04" db="EMBL/GenBank/DDBJ databases">
        <title>Nesterenkonia sp. nov., isolated from marine sediment.</title>
        <authorList>
            <person name="Zhang G."/>
        </authorList>
    </citation>
    <scope>NUCLEOTIDE SEQUENCE [LARGE SCALE GENOMIC DNA]</scope>
    <source>
        <strain evidence="1 2">MY13</strain>
    </source>
</reference>
<organism evidence="1 2">
    <name type="scientific">Nesterenkonia sedimenti</name>
    <dbReference type="NCBI Taxonomy" id="1463632"/>
    <lineage>
        <taxon>Bacteria</taxon>
        <taxon>Bacillati</taxon>
        <taxon>Actinomycetota</taxon>
        <taxon>Actinomycetes</taxon>
        <taxon>Micrococcales</taxon>
        <taxon>Micrococcaceae</taxon>
        <taxon>Nesterenkonia</taxon>
    </lineage>
</organism>